<evidence type="ECO:0000313" key="3">
    <source>
        <dbReference type="EMBL" id="RXZ43947.1"/>
    </source>
</evidence>
<evidence type="ECO:0000256" key="1">
    <source>
        <dbReference type="SAM" id="MobiDB-lite"/>
    </source>
</evidence>
<dbReference type="Gene3D" id="3.30.70.1070">
    <property type="entry name" value="Sporulation related repeat"/>
    <property type="match status" value="1"/>
</dbReference>
<dbReference type="Proteomes" id="UP000290682">
    <property type="component" value="Unassembled WGS sequence"/>
</dbReference>
<dbReference type="SUPFAM" id="SSF110997">
    <property type="entry name" value="Sporulation related repeat"/>
    <property type="match status" value="1"/>
</dbReference>
<keyword evidence="4" id="KW-1185">Reference proteome</keyword>
<evidence type="ECO:0000313" key="4">
    <source>
        <dbReference type="Proteomes" id="UP000290682"/>
    </source>
</evidence>
<feature type="region of interest" description="Disordered" evidence="1">
    <location>
        <begin position="93"/>
        <end position="112"/>
    </location>
</feature>
<dbReference type="RefSeq" id="WP_129212537.1">
    <property type="nucleotide sequence ID" value="NZ_REGR01000005.1"/>
</dbReference>
<comment type="caution">
    <text evidence="3">The sequence shown here is derived from an EMBL/GenBank/DDBJ whole genome shotgun (WGS) entry which is preliminary data.</text>
</comment>
<reference evidence="3 4" key="1">
    <citation type="submission" date="2018-10" db="EMBL/GenBank/DDBJ databases">
        <title>Draft genome of Fastidiocella sp. strain 375T, a bacterium isolated from a karstic cave dripping water.</title>
        <authorList>
            <person name="Coelho C."/>
            <person name="Verissimo A."/>
            <person name="Tiago I."/>
        </authorList>
    </citation>
    <scope>NUCLEOTIDE SEQUENCE [LARGE SCALE GENOMIC DNA]</scope>
    <source>
        <strain evidence="3 4">CAVE-375</strain>
    </source>
</reference>
<proteinExistence type="predicted"/>
<dbReference type="InterPro" id="IPR007730">
    <property type="entry name" value="SPOR-like_dom"/>
</dbReference>
<dbReference type="EMBL" id="REGR01000005">
    <property type="protein sequence ID" value="RXZ43947.1"/>
    <property type="molecule type" value="Genomic_DNA"/>
</dbReference>
<dbReference type="Pfam" id="PF05036">
    <property type="entry name" value="SPOR"/>
    <property type="match status" value="1"/>
</dbReference>
<sequence>MKWFFGLVLLLNLLAALWGTLSQRAPGELHALEVNPQGVKLLPGGWKTQADATPAAGTNMPLAEALPAGVPASELPATLDGAKRVDTTAPVASAAKTVEPSTPKTKPAEASKAEKTAVCKQWGELDGAQLSRVRAGLAPLKLSGAESAREAAPASGKFWVYLPKRASQEATRALSAELKLKGFDNYPVSSDGDFQGALSLGLFAKQQGADALLAKLKAAGFSDARAERRGKAQSFTTLRFASLTPDNEAKLAALQARLLPGVPLQACR</sequence>
<feature type="domain" description="SPOR" evidence="2">
    <location>
        <begin position="154"/>
        <end position="223"/>
    </location>
</feature>
<gene>
    <name evidence="3" type="ORF">EBB06_07190</name>
</gene>
<accession>A0ABY0FG37</accession>
<name>A0ABY0FG37_9NEIS</name>
<organism evidence="3 4">
    <name type="scientific">Crenobacter cavernae</name>
    <dbReference type="NCBI Taxonomy" id="2290923"/>
    <lineage>
        <taxon>Bacteria</taxon>
        <taxon>Pseudomonadati</taxon>
        <taxon>Pseudomonadota</taxon>
        <taxon>Betaproteobacteria</taxon>
        <taxon>Neisseriales</taxon>
        <taxon>Neisseriaceae</taxon>
        <taxon>Crenobacter</taxon>
    </lineage>
</organism>
<evidence type="ECO:0000259" key="2">
    <source>
        <dbReference type="Pfam" id="PF05036"/>
    </source>
</evidence>
<protein>
    <submittedName>
        <fullName evidence="3">SPOR domain-containing protein</fullName>
    </submittedName>
</protein>
<dbReference type="InterPro" id="IPR036680">
    <property type="entry name" value="SPOR-like_sf"/>
</dbReference>